<feature type="repeat" description="PPR" evidence="2">
    <location>
        <begin position="5"/>
        <end position="39"/>
    </location>
</feature>
<dbReference type="EMBL" id="WJXA01000008">
    <property type="protein sequence ID" value="KAF7134669.1"/>
    <property type="molecule type" value="Genomic_DNA"/>
</dbReference>
<dbReference type="Gene3D" id="1.25.40.10">
    <property type="entry name" value="Tetratricopeptide repeat domain"/>
    <property type="match status" value="3"/>
</dbReference>
<organism evidence="3 4">
    <name type="scientific">Rhododendron simsii</name>
    <name type="common">Sims's rhododendron</name>
    <dbReference type="NCBI Taxonomy" id="118357"/>
    <lineage>
        <taxon>Eukaryota</taxon>
        <taxon>Viridiplantae</taxon>
        <taxon>Streptophyta</taxon>
        <taxon>Embryophyta</taxon>
        <taxon>Tracheophyta</taxon>
        <taxon>Spermatophyta</taxon>
        <taxon>Magnoliopsida</taxon>
        <taxon>eudicotyledons</taxon>
        <taxon>Gunneridae</taxon>
        <taxon>Pentapetalae</taxon>
        <taxon>asterids</taxon>
        <taxon>Ericales</taxon>
        <taxon>Ericaceae</taxon>
        <taxon>Ericoideae</taxon>
        <taxon>Rhodoreae</taxon>
        <taxon>Rhododendron</taxon>
    </lineage>
</organism>
<gene>
    <name evidence="3" type="ORF">RHSIM_Rhsim08G0172500</name>
</gene>
<evidence type="ECO:0000256" key="1">
    <source>
        <dbReference type="ARBA" id="ARBA00022737"/>
    </source>
</evidence>
<dbReference type="GO" id="GO:0003723">
    <property type="term" value="F:RNA binding"/>
    <property type="evidence" value="ECO:0007669"/>
    <property type="project" value="InterPro"/>
</dbReference>
<comment type="caution">
    <text evidence="3">The sequence shown here is derived from an EMBL/GenBank/DDBJ whole genome shotgun (WGS) entry which is preliminary data.</text>
</comment>
<dbReference type="Pfam" id="PF01535">
    <property type="entry name" value="PPR"/>
    <property type="match status" value="2"/>
</dbReference>
<reference evidence="3" key="1">
    <citation type="submission" date="2019-11" db="EMBL/GenBank/DDBJ databases">
        <authorList>
            <person name="Liu Y."/>
            <person name="Hou J."/>
            <person name="Li T.-Q."/>
            <person name="Guan C.-H."/>
            <person name="Wu X."/>
            <person name="Wu H.-Z."/>
            <person name="Ling F."/>
            <person name="Zhang R."/>
            <person name="Shi X.-G."/>
            <person name="Ren J.-P."/>
            <person name="Chen E.-F."/>
            <person name="Sun J.-M."/>
        </authorList>
    </citation>
    <scope>NUCLEOTIDE SEQUENCE</scope>
    <source>
        <strain evidence="3">Adult_tree_wgs_1</strain>
        <tissue evidence="3">Leaves</tissue>
    </source>
</reference>
<protein>
    <recommendedName>
        <fullName evidence="5">Pentatricopeptide repeat-containing protein</fullName>
    </recommendedName>
</protein>
<dbReference type="InterPro" id="IPR046960">
    <property type="entry name" value="PPR_At4g14850-like_plant"/>
</dbReference>
<dbReference type="InterPro" id="IPR011990">
    <property type="entry name" value="TPR-like_helical_dom_sf"/>
</dbReference>
<dbReference type="InterPro" id="IPR046848">
    <property type="entry name" value="E_motif"/>
</dbReference>
<dbReference type="PANTHER" id="PTHR47926:SF540">
    <property type="entry name" value="PENTATRICOPEPTIDE REPEAT-CONTAINING PROTEIN"/>
    <property type="match status" value="1"/>
</dbReference>
<dbReference type="AlphaFoldDB" id="A0A834GKP1"/>
<dbReference type="OrthoDB" id="1859199at2759"/>
<keyword evidence="4" id="KW-1185">Reference proteome</keyword>
<name>A0A834GKP1_RHOSS</name>
<sequence length="308" mass="34527">MPERTVVTWTVLLSGYTQNGCSKEALLVFSAMRSKGVRPNQFAYGSALRACTSLMCLGRGEQIRGCIQKSRLAKDLFVQSALVDLFSKCGKREDACFFFESLAERDVVSWNVVIGGYANSGFADDAFQLFCLMLRGDLRRQSHALAFRCQPYNDVSMGNALIDMYSKSGEIEGAISVFNEMKQKNVISWTSLIVGYGKHGCGHKTIALYNRMEYEGKLEEAYNLICKMNIAPTASLWGAILGACHIYGNMSLREVAAMHLFNMEPEKSVNYVVLASIYASVGLWDSVFTTRRLMEERSIRKDPRYSLF</sequence>
<proteinExistence type="predicted"/>
<evidence type="ECO:0000256" key="2">
    <source>
        <dbReference type="PROSITE-ProRule" id="PRU00708"/>
    </source>
</evidence>
<feature type="repeat" description="PPR" evidence="2">
    <location>
        <begin position="154"/>
        <end position="188"/>
    </location>
</feature>
<feature type="repeat" description="PPR" evidence="2">
    <location>
        <begin position="106"/>
        <end position="140"/>
    </location>
</feature>
<dbReference type="Pfam" id="PF20431">
    <property type="entry name" value="E_motif"/>
    <property type="match status" value="1"/>
</dbReference>
<dbReference type="PROSITE" id="PS51375">
    <property type="entry name" value="PPR"/>
    <property type="match status" value="3"/>
</dbReference>
<dbReference type="Pfam" id="PF13041">
    <property type="entry name" value="PPR_2"/>
    <property type="match status" value="2"/>
</dbReference>
<dbReference type="InterPro" id="IPR002885">
    <property type="entry name" value="PPR_rpt"/>
</dbReference>
<dbReference type="Proteomes" id="UP000626092">
    <property type="component" value="Unassembled WGS sequence"/>
</dbReference>
<evidence type="ECO:0000313" key="4">
    <source>
        <dbReference type="Proteomes" id="UP000626092"/>
    </source>
</evidence>
<evidence type="ECO:0000313" key="3">
    <source>
        <dbReference type="EMBL" id="KAF7134669.1"/>
    </source>
</evidence>
<keyword evidence="1" id="KW-0677">Repeat</keyword>
<dbReference type="NCBIfam" id="TIGR00756">
    <property type="entry name" value="PPR"/>
    <property type="match status" value="4"/>
</dbReference>
<dbReference type="PANTHER" id="PTHR47926">
    <property type="entry name" value="PENTATRICOPEPTIDE REPEAT-CONTAINING PROTEIN"/>
    <property type="match status" value="1"/>
</dbReference>
<evidence type="ECO:0008006" key="5">
    <source>
        <dbReference type="Google" id="ProtNLM"/>
    </source>
</evidence>
<dbReference type="GO" id="GO:0009451">
    <property type="term" value="P:RNA modification"/>
    <property type="evidence" value="ECO:0007669"/>
    <property type="project" value="InterPro"/>
</dbReference>
<accession>A0A834GKP1</accession>